<sequence length="146" mass="16559">MSDYSPIPISSSSVAPTEIQQPDSLSLEESKRLALTIAEAADDRKGSDIILLNVSEVSYLADYFVLVTGFSNVQVRAIARSIEDKVEEDWQRYPLRTEGKAEGSWILHDYGEVIVHIFMPQERQFYNLEAFWGHAERIEYTSLANS</sequence>
<comment type="function">
    <text evidence="2">Functions as a ribosomal silencing factor. Interacts with ribosomal protein uL14 (rplN), blocking formation of intersubunit bridge B8. Prevents association of the 30S and 50S ribosomal subunits and the formation of functional ribosomes, thus repressing translation.</text>
</comment>
<dbReference type="STRING" id="1781255.BH720_21350"/>
<comment type="caution">
    <text evidence="4">The sequence shown here is derived from an EMBL/GenBank/DDBJ whole genome shotgun (WGS) entry which is preliminary data.</text>
</comment>
<gene>
    <name evidence="2" type="primary">rsfS</name>
    <name evidence="4" type="ORF">BH720_21350</name>
</gene>
<dbReference type="InterPro" id="IPR004394">
    <property type="entry name" value="Iojap/RsfS/C7orf30"/>
</dbReference>
<keyword evidence="2" id="KW-0963">Cytoplasm</keyword>
<dbReference type="HAMAP" id="MF_01477">
    <property type="entry name" value="Iojap_RsfS"/>
    <property type="match status" value="1"/>
</dbReference>
<dbReference type="GO" id="GO:0043023">
    <property type="term" value="F:ribosomal large subunit binding"/>
    <property type="evidence" value="ECO:0007669"/>
    <property type="project" value="TreeGrafter"/>
</dbReference>
<dbReference type="GO" id="GO:0005737">
    <property type="term" value="C:cytoplasm"/>
    <property type="evidence" value="ECO:0007669"/>
    <property type="project" value="UniProtKB-SubCell"/>
</dbReference>
<comment type="subunit">
    <text evidence="2">Interacts with ribosomal protein uL14 (rplN).</text>
</comment>
<dbReference type="PANTHER" id="PTHR21043">
    <property type="entry name" value="IOJAP SUPERFAMILY ORTHOLOG"/>
    <property type="match status" value="1"/>
</dbReference>
<dbReference type="Gene3D" id="3.30.460.10">
    <property type="entry name" value="Beta Polymerase, domain 2"/>
    <property type="match status" value="1"/>
</dbReference>
<feature type="region of interest" description="Disordered" evidence="3">
    <location>
        <begin position="1"/>
        <end position="21"/>
    </location>
</feature>
<evidence type="ECO:0000256" key="1">
    <source>
        <dbReference type="ARBA" id="ARBA00010574"/>
    </source>
</evidence>
<dbReference type="NCBIfam" id="TIGR00090">
    <property type="entry name" value="rsfS_iojap_ybeB"/>
    <property type="match status" value="1"/>
</dbReference>
<evidence type="ECO:0000256" key="3">
    <source>
        <dbReference type="SAM" id="MobiDB-lite"/>
    </source>
</evidence>
<comment type="subcellular location">
    <subcellularLocation>
        <location evidence="2">Cytoplasm</location>
    </subcellularLocation>
</comment>
<dbReference type="SUPFAM" id="SSF81301">
    <property type="entry name" value="Nucleotidyltransferase"/>
    <property type="match status" value="1"/>
</dbReference>
<organism evidence="4">
    <name type="scientific">Desertifilum tharense IPPAS B-1220</name>
    <dbReference type="NCBI Taxonomy" id="1781255"/>
    <lineage>
        <taxon>Bacteria</taxon>
        <taxon>Bacillati</taxon>
        <taxon>Cyanobacteriota</taxon>
        <taxon>Cyanophyceae</taxon>
        <taxon>Desertifilales</taxon>
        <taxon>Desertifilaceae</taxon>
        <taxon>Desertifilum</taxon>
    </lineage>
</organism>
<proteinExistence type="inferred from homology"/>
<dbReference type="GO" id="GO:0017148">
    <property type="term" value="P:negative regulation of translation"/>
    <property type="evidence" value="ECO:0007669"/>
    <property type="project" value="UniProtKB-UniRule"/>
</dbReference>
<dbReference type="Pfam" id="PF02410">
    <property type="entry name" value="RsfS"/>
    <property type="match status" value="1"/>
</dbReference>
<dbReference type="InterPro" id="IPR043519">
    <property type="entry name" value="NT_sf"/>
</dbReference>
<keyword evidence="2" id="KW-0810">Translation regulation</keyword>
<dbReference type="GO" id="GO:0090071">
    <property type="term" value="P:negative regulation of ribosome biogenesis"/>
    <property type="evidence" value="ECO:0007669"/>
    <property type="project" value="UniProtKB-UniRule"/>
</dbReference>
<dbReference type="PANTHER" id="PTHR21043:SF0">
    <property type="entry name" value="MITOCHONDRIAL ASSEMBLY OF RIBOSOMAL LARGE SUBUNIT PROTEIN 1"/>
    <property type="match status" value="1"/>
</dbReference>
<dbReference type="EMBL" id="MJGC01000099">
    <property type="protein sequence ID" value="OEJ73101.1"/>
    <property type="molecule type" value="Genomic_DNA"/>
</dbReference>
<accession>A0A1E5QES9</accession>
<dbReference type="RefSeq" id="WP_069969242.1">
    <property type="nucleotide sequence ID" value="NZ_CM124774.1"/>
</dbReference>
<comment type="similarity">
    <text evidence="1 2">Belongs to the Iojap/RsfS family.</text>
</comment>
<evidence type="ECO:0000313" key="4">
    <source>
        <dbReference type="EMBL" id="OEJ73101.1"/>
    </source>
</evidence>
<dbReference type="GO" id="GO:0042256">
    <property type="term" value="P:cytosolic ribosome assembly"/>
    <property type="evidence" value="ECO:0007669"/>
    <property type="project" value="UniProtKB-UniRule"/>
</dbReference>
<name>A0A1E5QES9_9CYAN</name>
<keyword evidence="2" id="KW-0678">Repressor</keyword>
<evidence type="ECO:0000256" key="2">
    <source>
        <dbReference type="HAMAP-Rule" id="MF_01477"/>
    </source>
</evidence>
<protein>
    <recommendedName>
        <fullName evidence="2">Ribosomal silencing factor RsfS</fullName>
    </recommendedName>
</protein>
<feature type="compositionally biased region" description="Low complexity" evidence="3">
    <location>
        <begin position="1"/>
        <end position="13"/>
    </location>
</feature>
<dbReference type="AlphaFoldDB" id="A0A1E5QES9"/>
<dbReference type="OrthoDB" id="9793681at2"/>
<reference evidence="4" key="1">
    <citation type="submission" date="2016-09" db="EMBL/GenBank/DDBJ databases">
        <title>Draft genome of thermotolerant cyanobacterium Desertifilum sp. strain IPPAS B-1220.</title>
        <authorList>
            <person name="Sinetova M.A."/>
            <person name="Bolakhan K."/>
            <person name="Zayadan B.K."/>
            <person name="Mironov K.S."/>
            <person name="Ustinova V."/>
            <person name="Kupriyanova E.V."/>
            <person name="Sidorov R.A."/>
            <person name="Skrypnik A.N."/>
            <person name="Gogoleva N.E."/>
            <person name="Gogolev Y.V."/>
            <person name="Los D.A."/>
        </authorList>
    </citation>
    <scope>NUCLEOTIDE SEQUENCE [LARGE SCALE GENOMIC DNA]</scope>
    <source>
        <strain evidence="4">IPPAS B-1220</strain>
    </source>
</reference>